<evidence type="ECO:0000313" key="3">
    <source>
        <dbReference type="EMBL" id="MDN4472154.1"/>
    </source>
</evidence>
<protein>
    <submittedName>
        <fullName evidence="3">Uncharacterized protein</fullName>
    </submittedName>
</protein>
<comment type="caution">
    <text evidence="3">The sequence shown here is derived from an EMBL/GenBank/DDBJ whole genome shotgun (WGS) entry which is preliminary data.</text>
</comment>
<feature type="compositionally biased region" description="Low complexity" evidence="1">
    <location>
        <begin position="34"/>
        <end position="47"/>
    </location>
</feature>
<feature type="signal peptide" evidence="2">
    <location>
        <begin position="1"/>
        <end position="30"/>
    </location>
</feature>
<keyword evidence="4" id="KW-1185">Reference proteome</keyword>
<dbReference type="RefSeq" id="WP_301126489.1">
    <property type="nucleotide sequence ID" value="NZ_JAUHPV010000002.1"/>
</dbReference>
<proteinExistence type="predicted"/>
<feature type="chain" id="PRO_5045605379" evidence="2">
    <location>
        <begin position="31"/>
        <end position="124"/>
    </location>
</feature>
<evidence type="ECO:0000256" key="1">
    <source>
        <dbReference type="SAM" id="MobiDB-lite"/>
    </source>
</evidence>
<dbReference type="EMBL" id="JAUHPV010000002">
    <property type="protein sequence ID" value="MDN4472154.1"/>
    <property type="molecule type" value="Genomic_DNA"/>
</dbReference>
<organism evidence="3 4">
    <name type="scientific">Demequina zhanjiangensis</name>
    <dbReference type="NCBI Taxonomy" id="3051659"/>
    <lineage>
        <taxon>Bacteria</taxon>
        <taxon>Bacillati</taxon>
        <taxon>Actinomycetota</taxon>
        <taxon>Actinomycetes</taxon>
        <taxon>Micrococcales</taxon>
        <taxon>Demequinaceae</taxon>
        <taxon>Demequina</taxon>
    </lineage>
</organism>
<dbReference type="PROSITE" id="PS51257">
    <property type="entry name" value="PROKAR_LIPOPROTEIN"/>
    <property type="match status" value="1"/>
</dbReference>
<accession>A0ABT8FZ24</accession>
<dbReference type="Proteomes" id="UP001172738">
    <property type="component" value="Unassembled WGS sequence"/>
</dbReference>
<name>A0ABT8FZ24_9MICO</name>
<gene>
    <name evidence="3" type="ORF">QQX04_03995</name>
</gene>
<reference evidence="3" key="1">
    <citation type="submission" date="2023-06" db="EMBL/GenBank/DDBJ databases">
        <title>SYSU T00b26.</title>
        <authorList>
            <person name="Gao L."/>
            <person name="Fang B.-Z."/>
            <person name="Li W.-J."/>
        </authorList>
    </citation>
    <scope>NUCLEOTIDE SEQUENCE</scope>
    <source>
        <strain evidence="3">SYSU T00b26</strain>
    </source>
</reference>
<feature type="region of interest" description="Disordered" evidence="1">
    <location>
        <begin position="32"/>
        <end position="70"/>
    </location>
</feature>
<sequence>MSTTHRTMAAIAAASAGVLLLAGCTTDLDAQGPVSSATAASVSTTSAGDDAWHADAEDVPGDDGPGPAIDAPSLATSIAVWDLDLSFAAANAVNGTESSPETIGNTAAMADDESTLDPRVRIAA</sequence>
<keyword evidence="2" id="KW-0732">Signal</keyword>
<evidence type="ECO:0000313" key="4">
    <source>
        <dbReference type="Proteomes" id="UP001172738"/>
    </source>
</evidence>
<evidence type="ECO:0000256" key="2">
    <source>
        <dbReference type="SAM" id="SignalP"/>
    </source>
</evidence>